<dbReference type="InterPro" id="IPR009229">
    <property type="entry name" value="AgrD"/>
</dbReference>
<dbReference type="Proteomes" id="UP001546774">
    <property type="component" value="Unassembled WGS sequence"/>
</dbReference>
<evidence type="ECO:0000313" key="1">
    <source>
        <dbReference type="EMBL" id="MEQ2555816.1"/>
    </source>
</evidence>
<protein>
    <submittedName>
        <fullName evidence="1">Cyclic lactone autoinducer peptide</fullName>
    </submittedName>
</protein>
<dbReference type="NCBIfam" id="TIGR04223">
    <property type="entry name" value="quorum_AgrD"/>
    <property type="match status" value="1"/>
</dbReference>
<sequence>MKKVLKAVKAVGLKTAKSSVNSASFFYMHQVKEPVSVKERLKK</sequence>
<dbReference type="EMBL" id="JBBMFS010000012">
    <property type="protein sequence ID" value="MEQ2555816.1"/>
    <property type="molecule type" value="Genomic_DNA"/>
</dbReference>
<accession>A0ABV1H809</accession>
<proteinExistence type="predicted"/>
<keyword evidence="2" id="KW-1185">Reference proteome</keyword>
<name>A0ABV1H809_9FIRM</name>
<reference evidence="1" key="1">
    <citation type="submission" date="2024-03" db="EMBL/GenBank/DDBJ databases">
        <title>Human intestinal bacterial collection.</title>
        <authorList>
            <person name="Pauvert C."/>
            <person name="Hitch T.C.A."/>
            <person name="Clavel T."/>
        </authorList>
    </citation>
    <scope>NUCLEOTIDE SEQUENCE [LARGE SCALE GENOMIC DNA]</scope>
    <source>
        <strain evidence="1">CLA-AA-H89B</strain>
    </source>
</reference>
<gene>
    <name evidence="1" type="ORF">WMO37_12520</name>
</gene>
<organism evidence="1 2">
    <name type="scientific">Lachnospira intestinalis</name>
    <dbReference type="NCBI Taxonomy" id="3133158"/>
    <lineage>
        <taxon>Bacteria</taxon>
        <taxon>Bacillati</taxon>
        <taxon>Bacillota</taxon>
        <taxon>Clostridia</taxon>
        <taxon>Lachnospirales</taxon>
        <taxon>Lachnospiraceae</taxon>
        <taxon>Lachnospira</taxon>
    </lineage>
</organism>
<comment type="caution">
    <text evidence="1">The sequence shown here is derived from an EMBL/GenBank/DDBJ whole genome shotgun (WGS) entry which is preliminary data.</text>
</comment>
<evidence type="ECO:0000313" key="2">
    <source>
        <dbReference type="Proteomes" id="UP001546774"/>
    </source>
</evidence>